<keyword evidence="8" id="KW-1185">Reference proteome</keyword>
<evidence type="ECO:0000256" key="3">
    <source>
        <dbReference type="ARBA" id="ARBA00023157"/>
    </source>
</evidence>
<keyword evidence="5" id="KW-1133">Transmembrane helix</keyword>
<feature type="region of interest" description="Disordered" evidence="4">
    <location>
        <begin position="300"/>
        <end position="334"/>
    </location>
</feature>
<dbReference type="AlphaFoldDB" id="A0A6A6QBQ8"/>
<sequence length="578" mass="60164">MRLSTLALAAGLSTAVIGDLLFHESLTFREYDEAVALGYTVKTVTDDEWKALTTADFAKYEAVVIADPSCGDVSQIKFFEDSKTVWSPAITGNIILIGTDPSFHFAHPGAKTLIDNSIKFVAAGKSTSNTTETGLYFALSCYYESVDSAKVDALSVLGDFTVRGNLACYNDAHLEAHSDAMNTLDDAALSDWSCSVHEAFSSYPSVGKFGFQALAIADGILGVGSQHFGDAHDGLPYIISRGATPSKCGDGIWDPELGEECDDGNTVNGDGCSLSCKCESGKALGNGHCAALNVTTSSSSTFIPSSTGTIPTPSESPVYSNSSSSIVQPSSAHSSGGYSHSSLASLSSSGGSSPTYKPSGYPISTPPVYTPPFSTPTYITPACPTGPKIIGVEIIIEVTITEICKTLNPTSTVTETSTVPCSTKERPIYDIETPGLPCYICAMKSASLSCPSGKFVTVSTTACSACSTYVPPVLYTEESCSGYTVTNTDVIVPSATYSYPLRDYPSEVPHSHQPKTTEYSIVSVGYPATTSLSTYIPTGAYTPTPSSSVVLFEGTAANVGVAVSALAGAAVLALAVVL</sequence>
<keyword evidence="5" id="KW-0812">Transmembrane</keyword>
<proteinExistence type="predicted"/>
<feature type="chain" id="PRO_5025335182" description="DUF4215 domain-containing protein" evidence="6">
    <location>
        <begin position="19"/>
        <end position="578"/>
    </location>
</feature>
<accession>A0A6A6QBQ8</accession>
<dbReference type="NCBIfam" id="TIGR02232">
    <property type="entry name" value="myxo_disulf_rpt"/>
    <property type="match status" value="1"/>
</dbReference>
<dbReference type="OrthoDB" id="291007at2759"/>
<evidence type="ECO:0000256" key="5">
    <source>
        <dbReference type="SAM" id="Phobius"/>
    </source>
</evidence>
<feature type="signal peptide" evidence="6">
    <location>
        <begin position="1"/>
        <end position="18"/>
    </location>
</feature>
<keyword evidence="1 6" id="KW-0732">Signal</keyword>
<dbReference type="Pfam" id="PF13948">
    <property type="entry name" value="DUF4215"/>
    <property type="match status" value="1"/>
</dbReference>
<dbReference type="EMBL" id="MU004199">
    <property type="protein sequence ID" value="KAF2489494.1"/>
    <property type="molecule type" value="Genomic_DNA"/>
</dbReference>
<organism evidence="7 8">
    <name type="scientific">Lophium mytilinum</name>
    <dbReference type="NCBI Taxonomy" id="390894"/>
    <lineage>
        <taxon>Eukaryota</taxon>
        <taxon>Fungi</taxon>
        <taxon>Dikarya</taxon>
        <taxon>Ascomycota</taxon>
        <taxon>Pezizomycotina</taxon>
        <taxon>Dothideomycetes</taxon>
        <taxon>Pleosporomycetidae</taxon>
        <taxon>Mytilinidiales</taxon>
        <taxon>Mytilinidiaceae</taxon>
        <taxon>Lophium</taxon>
    </lineage>
</organism>
<evidence type="ECO:0000256" key="6">
    <source>
        <dbReference type="SAM" id="SignalP"/>
    </source>
</evidence>
<protein>
    <recommendedName>
        <fullName evidence="9">DUF4215 domain-containing protein</fullName>
    </recommendedName>
</protein>
<evidence type="ECO:0000256" key="4">
    <source>
        <dbReference type="SAM" id="MobiDB-lite"/>
    </source>
</evidence>
<keyword evidence="2" id="KW-0677">Repeat</keyword>
<evidence type="ECO:0008006" key="9">
    <source>
        <dbReference type="Google" id="ProtNLM"/>
    </source>
</evidence>
<keyword evidence="5" id="KW-0472">Membrane</keyword>
<dbReference type="Proteomes" id="UP000799750">
    <property type="component" value="Unassembled WGS sequence"/>
</dbReference>
<evidence type="ECO:0000313" key="7">
    <source>
        <dbReference type="EMBL" id="KAF2489494.1"/>
    </source>
</evidence>
<evidence type="ECO:0000313" key="8">
    <source>
        <dbReference type="Proteomes" id="UP000799750"/>
    </source>
</evidence>
<feature type="transmembrane region" description="Helical" evidence="5">
    <location>
        <begin position="556"/>
        <end position="577"/>
    </location>
</feature>
<gene>
    <name evidence="7" type="ORF">BU16DRAFT_496288</name>
</gene>
<name>A0A6A6QBQ8_9PEZI</name>
<keyword evidence="3" id="KW-1015">Disulfide bond</keyword>
<evidence type="ECO:0000256" key="1">
    <source>
        <dbReference type="ARBA" id="ARBA00022729"/>
    </source>
</evidence>
<dbReference type="InterPro" id="IPR011936">
    <property type="entry name" value="Myxo_disulph_rpt"/>
</dbReference>
<evidence type="ECO:0000256" key="2">
    <source>
        <dbReference type="ARBA" id="ARBA00022737"/>
    </source>
</evidence>
<reference evidence="7" key="1">
    <citation type="journal article" date="2020" name="Stud. Mycol.">
        <title>101 Dothideomycetes genomes: a test case for predicting lifestyles and emergence of pathogens.</title>
        <authorList>
            <person name="Haridas S."/>
            <person name="Albert R."/>
            <person name="Binder M."/>
            <person name="Bloem J."/>
            <person name="Labutti K."/>
            <person name="Salamov A."/>
            <person name="Andreopoulos B."/>
            <person name="Baker S."/>
            <person name="Barry K."/>
            <person name="Bills G."/>
            <person name="Bluhm B."/>
            <person name="Cannon C."/>
            <person name="Castanera R."/>
            <person name="Culley D."/>
            <person name="Daum C."/>
            <person name="Ezra D."/>
            <person name="Gonzalez J."/>
            <person name="Henrissat B."/>
            <person name="Kuo A."/>
            <person name="Liang C."/>
            <person name="Lipzen A."/>
            <person name="Lutzoni F."/>
            <person name="Magnuson J."/>
            <person name="Mondo S."/>
            <person name="Nolan M."/>
            <person name="Ohm R."/>
            <person name="Pangilinan J."/>
            <person name="Park H.-J."/>
            <person name="Ramirez L."/>
            <person name="Alfaro M."/>
            <person name="Sun H."/>
            <person name="Tritt A."/>
            <person name="Yoshinaga Y."/>
            <person name="Zwiers L.-H."/>
            <person name="Turgeon B."/>
            <person name="Goodwin S."/>
            <person name="Spatafora J."/>
            <person name="Crous P."/>
            <person name="Grigoriev I."/>
        </authorList>
    </citation>
    <scope>NUCLEOTIDE SEQUENCE</scope>
    <source>
        <strain evidence="7">CBS 269.34</strain>
    </source>
</reference>